<evidence type="ECO:0000259" key="3">
    <source>
        <dbReference type="Pfam" id="PF02826"/>
    </source>
</evidence>
<keyword evidence="2" id="KW-0520">NAD</keyword>
<reference evidence="5" key="1">
    <citation type="journal article" date="2019" name="Int. J. Syst. Evol. Microbiol.">
        <title>The Global Catalogue of Microorganisms (GCM) 10K type strain sequencing project: providing services to taxonomists for standard genome sequencing and annotation.</title>
        <authorList>
            <consortium name="The Broad Institute Genomics Platform"/>
            <consortium name="The Broad Institute Genome Sequencing Center for Infectious Disease"/>
            <person name="Wu L."/>
            <person name="Ma J."/>
        </authorList>
    </citation>
    <scope>NUCLEOTIDE SEQUENCE [LARGE SCALE GENOMIC DNA]</scope>
    <source>
        <strain evidence="5">KCTC 42730</strain>
    </source>
</reference>
<dbReference type="SUPFAM" id="SSF51735">
    <property type="entry name" value="NAD(P)-binding Rossmann-fold domains"/>
    <property type="match status" value="1"/>
</dbReference>
<evidence type="ECO:0000256" key="2">
    <source>
        <dbReference type="ARBA" id="ARBA00023027"/>
    </source>
</evidence>
<dbReference type="EMBL" id="JBHRSD010000029">
    <property type="protein sequence ID" value="MFC3033886.1"/>
    <property type="molecule type" value="Genomic_DNA"/>
</dbReference>
<comment type="caution">
    <text evidence="4">The sequence shown here is derived from an EMBL/GenBank/DDBJ whole genome shotgun (WGS) entry which is preliminary data.</text>
</comment>
<dbReference type="PANTHER" id="PTHR43333">
    <property type="entry name" value="2-HACID_DH_C DOMAIN-CONTAINING PROTEIN"/>
    <property type="match status" value="1"/>
</dbReference>
<dbReference type="InterPro" id="IPR006140">
    <property type="entry name" value="D-isomer_DH_NAD-bd"/>
</dbReference>
<accession>A0ABV7CMY4</accession>
<gene>
    <name evidence="4" type="ORF">ACFOEE_15310</name>
</gene>
<evidence type="ECO:0000313" key="5">
    <source>
        <dbReference type="Proteomes" id="UP001595453"/>
    </source>
</evidence>
<name>A0ABV7CMY4_9GAMM</name>
<keyword evidence="5" id="KW-1185">Reference proteome</keyword>
<dbReference type="InterPro" id="IPR036291">
    <property type="entry name" value="NAD(P)-bd_dom_sf"/>
</dbReference>
<dbReference type="PANTHER" id="PTHR43333:SF1">
    <property type="entry name" value="D-ISOMER SPECIFIC 2-HYDROXYACID DEHYDROGENASE NAD-BINDING DOMAIN-CONTAINING PROTEIN"/>
    <property type="match status" value="1"/>
</dbReference>
<keyword evidence="1" id="KW-0560">Oxidoreductase</keyword>
<proteinExistence type="predicted"/>
<dbReference type="RefSeq" id="WP_377126131.1">
    <property type="nucleotide sequence ID" value="NZ_JBHRSD010000029.1"/>
</dbReference>
<evidence type="ECO:0000256" key="1">
    <source>
        <dbReference type="ARBA" id="ARBA00023002"/>
    </source>
</evidence>
<dbReference type="Pfam" id="PF02826">
    <property type="entry name" value="2-Hacid_dh_C"/>
    <property type="match status" value="1"/>
</dbReference>
<dbReference type="Proteomes" id="UP001595453">
    <property type="component" value="Unassembled WGS sequence"/>
</dbReference>
<dbReference type="Gene3D" id="3.40.50.720">
    <property type="entry name" value="NAD(P)-binding Rossmann-like Domain"/>
    <property type="match status" value="2"/>
</dbReference>
<dbReference type="CDD" id="cd12164">
    <property type="entry name" value="GDH_like_2"/>
    <property type="match status" value="1"/>
</dbReference>
<evidence type="ECO:0000313" key="4">
    <source>
        <dbReference type="EMBL" id="MFC3033886.1"/>
    </source>
</evidence>
<protein>
    <submittedName>
        <fullName evidence="4">2-hydroxyacid dehydrogenase</fullName>
    </submittedName>
</protein>
<dbReference type="SUPFAM" id="SSF52283">
    <property type="entry name" value="Formate/glycerate dehydrogenase catalytic domain-like"/>
    <property type="match status" value="1"/>
</dbReference>
<organism evidence="4 5">
    <name type="scientific">Pseudoalteromonas fenneropenaei</name>
    <dbReference type="NCBI Taxonomy" id="1737459"/>
    <lineage>
        <taxon>Bacteria</taxon>
        <taxon>Pseudomonadati</taxon>
        <taxon>Pseudomonadota</taxon>
        <taxon>Gammaproteobacteria</taxon>
        <taxon>Alteromonadales</taxon>
        <taxon>Pseudoalteromonadaceae</taxon>
        <taxon>Pseudoalteromonas</taxon>
    </lineage>
</organism>
<feature type="domain" description="D-isomer specific 2-hydroxyacid dehydrogenase NAD-binding" evidence="3">
    <location>
        <begin position="103"/>
        <end position="271"/>
    </location>
</feature>
<sequence>MSLMICIPDRDCSKLLAQLQVALPDVKIQLWPQCDDFATVEVVLAWKAPDALWAQLPNLKLVQSFGAGVDSINLALLPESVAVARIVDPQLGLDMSEYVLTQVLLHKLRVPQYIAQQQQKIWKPNRSYDHNRVGILGFGELGQAVSARLLANGFRVSAWSRSAKAAQQVKLYLGPTGLMEMAAQSDYLVCLLPLTDETKGILNTHLFSVMQEHAVIINVARGAHLNEADLLNALDNGQLRGASLDVFNVEPLPPEHPFWYHNKIIMTPHAAALTSLNTAIEQIVDNVRRVKDGQNYLNIIDKNKGY</sequence>